<dbReference type="PROSITE" id="PS51186">
    <property type="entry name" value="GNAT"/>
    <property type="match status" value="1"/>
</dbReference>
<accession>A0A9W5YBX6</accession>
<comment type="caution">
    <text evidence="2">The sequence shown here is derived from an EMBL/GenBank/DDBJ whole genome shotgun (WGS) entry which is preliminary data.</text>
</comment>
<dbReference type="Pfam" id="PF00583">
    <property type="entry name" value="Acetyltransf_1"/>
    <property type="match status" value="1"/>
</dbReference>
<dbReference type="Gene3D" id="3.40.630.30">
    <property type="match status" value="1"/>
</dbReference>
<dbReference type="CDD" id="cd04301">
    <property type="entry name" value="NAT_SF"/>
    <property type="match status" value="1"/>
</dbReference>
<reference evidence="2" key="1">
    <citation type="submission" date="2022-06" db="EMBL/GenBank/DDBJ databases">
        <title>Vallitalea longa sp. nov., an anaerobic bacterium isolated from marine sediment.</title>
        <authorList>
            <person name="Hirano S."/>
            <person name="Terahara T."/>
            <person name="Mori K."/>
            <person name="Hamada M."/>
            <person name="Matsumoto R."/>
            <person name="Kobayashi T."/>
        </authorList>
    </citation>
    <scope>NUCLEOTIDE SEQUENCE</scope>
    <source>
        <strain evidence="2">SH18-1</strain>
    </source>
</reference>
<sequence>MKVELYERILETELKYVSCFSNCIKEQRSITFKDSKLVDMYMHNFILLKESIKKDELRSFIHNKLKEVQRENKEYLHIMMNYSIQLHELKNFIPEPQITEYCYMVITPKEFNKLKIKNDCYVRKADTFEVLRDGISADVQANKATMGKEFATKRIKRKSEEYKNNPNLNLYVCYKEDVPIGKCELLIEDGIAKIEDFDIIEEYQKQGYGTSVVRKLLEQAYIENVDIAYLITDHFDTAKDMYKKCGFYIFGFKTSILFNL</sequence>
<proteinExistence type="predicted"/>
<dbReference type="InterPro" id="IPR000182">
    <property type="entry name" value="GNAT_dom"/>
</dbReference>
<evidence type="ECO:0000313" key="2">
    <source>
        <dbReference type="EMBL" id="GKX31180.1"/>
    </source>
</evidence>
<evidence type="ECO:0000259" key="1">
    <source>
        <dbReference type="PROSITE" id="PS51186"/>
    </source>
</evidence>
<feature type="domain" description="N-acetyltransferase" evidence="1">
    <location>
        <begin position="129"/>
        <end position="260"/>
    </location>
</feature>
<keyword evidence="3" id="KW-1185">Reference proteome</keyword>
<dbReference type="RefSeq" id="WP_281817970.1">
    <property type="nucleotide sequence ID" value="NZ_BRLB01000014.1"/>
</dbReference>
<dbReference type="Proteomes" id="UP001144256">
    <property type="component" value="Unassembled WGS sequence"/>
</dbReference>
<organism evidence="2 3">
    <name type="scientific">Vallitalea longa</name>
    <dbReference type="NCBI Taxonomy" id="2936439"/>
    <lineage>
        <taxon>Bacteria</taxon>
        <taxon>Bacillati</taxon>
        <taxon>Bacillota</taxon>
        <taxon>Clostridia</taxon>
        <taxon>Lachnospirales</taxon>
        <taxon>Vallitaleaceae</taxon>
        <taxon>Vallitalea</taxon>
    </lineage>
</organism>
<evidence type="ECO:0000313" key="3">
    <source>
        <dbReference type="Proteomes" id="UP001144256"/>
    </source>
</evidence>
<dbReference type="EMBL" id="BRLB01000014">
    <property type="protein sequence ID" value="GKX31180.1"/>
    <property type="molecule type" value="Genomic_DNA"/>
</dbReference>
<dbReference type="SUPFAM" id="SSF55729">
    <property type="entry name" value="Acyl-CoA N-acyltransferases (Nat)"/>
    <property type="match status" value="1"/>
</dbReference>
<dbReference type="InterPro" id="IPR016181">
    <property type="entry name" value="Acyl_CoA_acyltransferase"/>
</dbReference>
<name>A0A9W5YBX6_9FIRM</name>
<gene>
    <name evidence="2" type="ORF">SH1V18_36600</name>
</gene>
<dbReference type="GO" id="GO:0016747">
    <property type="term" value="F:acyltransferase activity, transferring groups other than amino-acyl groups"/>
    <property type="evidence" value="ECO:0007669"/>
    <property type="project" value="InterPro"/>
</dbReference>
<protein>
    <recommendedName>
        <fullName evidence="1">N-acetyltransferase domain-containing protein</fullName>
    </recommendedName>
</protein>
<dbReference type="AlphaFoldDB" id="A0A9W5YBX6"/>